<dbReference type="AlphaFoldDB" id="A0A0S7E6A1"/>
<organism evidence="5 6">
    <name type="scientific">Myroides odoratimimus</name>
    <dbReference type="NCBI Taxonomy" id="76832"/>
    <lineage>
        <taxon>Bacteria</taxon>
        <taxon>Pseudomonadati</taxon>
        <taxon>Bacteroidota</taxon>
        <taxon>Flavobacteriia</taxon>
        <taxon>Flavobacteriales</taxon>
        <taxon>Flavobacteriaceae</taxon>
        <taxon>Myroides</taxon>
    </lineage>
</organism>
<evidence type="ECO:0000256" key="1">
    <source>
        <dbReference type="ARBA" id="ARBA00022679"/>
    </source>
</evidence>
<proteinExistence type="predicted"/>
<dbReference type="PROSITE" id="PS51257">
    <property type="entry name" value="PROKAR_LIPOPROTEIN"/>
    <property type="match status" value="1"/>
</dbReference>
<name>A0A0S7E6A1_9FLAO</name>
<feature type="domain" description="Histidine kinase/HSP90-like ATPase" evidence="4">
    <location>
        <begin position="584"/>
        <end position="669"/>
    </location>
</feature>
<dbReference type="eggNOG" id="COG0457">
    <property type="taxonomic scope" value="Bacteria"/>
</dbReference>
<dbReference type="EMBL" id="CP013690">
    <property type="protein sequence ID" value="ALU27065.1"/>
    <property type="molecule type" value="Genomic_DNA"/>
</dbReference>
<accession>A0A0S7E6A1</accession>
<evidence type="ECO:0000256" key="3">
    <source>
        <dbReference type="ARBA" id="ARBA00023012"/>
    </source>
</evidence>
<keyword evidence="2" id="KW-0418">Kinase</keyword>
<dbReference type="Pfam" id="PF02518">
    <property type="entry name" value="HATPase_c"/>
    <property type="match status" value="1"/>
</dbReference>
<dbReference type="InterPro" id="IPR050482">
    <property type="entry name" value="Sensor_HK_TwoCompSys"/>
</dbReference>
<keyword evidence="3" id="KW-0902">Two-component regulatory system</keyword>
<dbReference type="Proteomes" id="UP000069030">
    <property type="component" value="Chromosome"/>
</dbReference>
<dbReference type="InterPro" id="IPR011990">
    <property type="entry name" value="TPR-like_helical_dom_sf"/>
</dbReference>
<dbReference type="Gene3D" id="1.25.40.10">
    <property type="entry name" value="Tetratricopeptide repeat domain"/>
    <property type="match status" value="1"/>
</dbReference>
<dbReference type="PANTHER" id="PTHR24421">
    <property type="entry name" value="NITRATE/NITRITE SENSOR PROTEIN NARX-RELATED"/>
    <property type="match status" value="1"/>
</dbReference>
<dbReference type="InterPro" id="IPR003594">
    <property type="entry name" value="HATPase_dom"/>
</dbReference>
<protein>
    <recommendedName>
        <fullName evidence="4">Histidine kinase/HSP90-like ATPase domain-containing protein</fullName>
    </recommendedName>
</protein>
<dbReference type="InterPro" id="IPR019734">
    <property type="entry name" value="TPR_rpt"/>
</dbReference>
<dbReference type="GO" id="GO:0000160">
    <property type="term" value="P:phosphorelay signal transduction system"/>
    <property type="evidence" value="ECO:0007669"/>
    <property type="project" value="UniProtKB-KW"/>
</dbReference>
<dbReference type="Gene3D" id="3.30.565.10">
    <property type="entry name" value="Histidine kinase-like ATPase, C-terminal domain"/>
    <property type="match status" value="1"/>
</dbReference>
<keyword evidence="1" id="KW-0808">Transferase</keyword>
<evidence type="ECO:0000259" key="4">
    <source>
        <dbReference type="Pfam" id="PF02518"/>
    </source>
</evidence>
<dbReference type="SUPFAM" id="SSF48452">
    <property type="entry name" value="TPR-like"/>
    <property type="match status" value="1"/>
</dbReference>
<dbReference type="eggNOG" id="COG4585">
    <property type="taxonomic scope" value="Bacteria"/>
</dbReference>
<sequence>MTSKSLYLILPFWVLVFAIYGCDNSKRNDIINHSIKEFLKNYNTDAVNDLMLKQADSIGKLVLLLPNSRGNREIIKDYINKTKAHKKYCDRLYDYAVEDRDSIDIANAYLLTGQYYLSNLVFDSAYYYYNQAEKLYLIKKDSLNISYTYYIKAYVLNKNGVYSEAEKQILKSIRYNTKEISIRRRHQQYFTIGDVFSGLGMYEDALHYYNQAFELLSDKTILSEESEAYINLSKTYLVDNVAKVYIKQEKYLKAKELLLEGIAKYINFNDVTSERYYAYLAISLASTKLKTNDYKGIHALLNEIIEIGKRNKNRIIIHKAELVLAEYYFVTGQVNLGFPLVERILEEVRSVGDFENQLKALELLISYDSDRSDQFFIEYVEISKRFKGEGNLIQNSFIRIKQEADSLNELNKTLLERNRLLSTITISLFVIVTIILLAYIYHLKIKKIGLIKMFQQDTEQYYNSIINVQKYLAVAKDRERKIIAKELNDGVVNRLFATRFTLMQLKKEEIDNHKDVLVNEVVEVEDYIRNISHSLVNEEGGKVQGFQQLLQELVLVQKRQSNIDFSILIDAKLDLECLDHRKRINIYRSIQEVLLNVALHSNASKCVVDIKLKTPVSFEIAITDNGTGFDTRSIKGGYGLPNVKERIEIIEGKLFVISKKGSGTKILFIIYF</sequence>
<reference evidence="5 6" key="1">
    <citation type="journal article" date="2016" name="J. Zhejiang Univ. Sci. B">
        <title>Antibiotic resistance mechanisms of Myroides sp.</title>
        <authorList>
            <person name="Hu S."/>
            <person name="Yuan S."/>
            <person name="Qu H."/>
            <person name="Jiang T."/>
            <person name="Zhou Y."/>
            <person name="Wang M."/>
            <person name="Ming D."/>
        </authorList>
    </citation>
    <scope>NUCLEOTIDE SEQUENCE [LARGE SCALE GENOMIC DNA]</scope>
    <source>
        <strain evidence="5 6">PR63039</strain>
    </source>
</reference>
<dbReference type="InterPro" id="IPR036890">
    <property type="entry name" value="HATPase_C_sf"/>
</dbReference>
<dbReference type="PROSITE" id="PS50005">
    <property type="entry name" value="TPR"/>
    <property type="match status" value="1"/>
</dbReference>
<evidence type="ECO:0000313" key="6">
    <source>
        <dbReference type="Proteomes" id="UP000069030"/>
    </source>
</evidence>
<dbReference type="GO" id="GO:0016301">
    <property type="term" value="F:kinase activity"/>
    <property type="evidence" value="ECO:0007669"/>
    <property type="project" value="UniProtKB-KW"/>
</dbReference>
<gene>
    <name evidence="5" type="ORF">AS202_13280</name>
</gene>
<dbReference type="KEGG" id="mod:AS202_13280"/>
<evidence type="ECO:0000256" key="2">
    <source>
        <dbReference type="ARBA" id="ARBA00022777"/>
    </source>
</evidence>
<dbReference type="SUPFAM" id="SSF55874">
    <property type="entry name" value="ATPase domain of HSP90 chaperone/DNA topoisomerase II/histidine kinase"/>
    <property type="match status" value="1"/>
</dbReference>
<dbReference type="CDD" id="cd16917">
    <property type="entry name" value="HATPase_UhpB-NarQ-NarX-like"/>
    <property type="match status" value="1"/>
</dbReference>
<evidence type="ECO:0000313" key="5">
    <source>
        <dbReference type="EMBL" id="ALU27065.1"/>
    </source>
</evidence>
<dbReference type="SMART" id="SM00028">
    <property type="entry name" value="TPR"/>
    <property type="match status" value="3"/>
</dbReference>
<dbReference type="RefSeq" id="WP_006259081.1">
    <property type="nucleotide sequence ID" value="NZ_BCMQ01000003.1"/>
</dbReference>